<dbReference type="InterPro" id="IPR045190">
    <property type="entry name" value="MCCB/AccD1-like"/>
</dbReference>
<evidence type="ECO:0000256" key="3">
    <source>
        <dbReference type="ARBA" id="ARBA00031109"/>
    </source>
</evidence>
<dbReference type="SUPFAM" id="SSF52096">
    <property type="entry name" value="ClpP/crotonase"/>
    <property type="match status" value="2"/>
</dbReference>
<dbReference type="GO" id="GO:1905202">
    <property type="term" value="C:methylcrotonoyl-CoA carboxylase complex"/>
    <property type="evidence" value="ECO:0007669"/>
    <property type="project" value="TreeGrafter"/>
</dbReference>
<dbReference type="Gene3D" id="3.90.226.10">
    <property type="entry name" value="2-enoyl-CoA Hydratase, Chain A, domain 1"/>
    <property type="match status" value="3"/>
</dbReference>
<dbReference type="PANTHER" id="PTHR22855:SF47">
    <property type="entry name" value="METHYLCROTONOYL-COA CARBOXYLASE"/>
    <property type="match status" value="1"/>
</dbReference>
<evidence type="ECO:0000256" key="1">
    <source>
        <dbReference type="ARBA" id="ARBA00025711"/>
    </source>
</evidence>
<evidence type="ECO:0000256" key="5">
    <source>
        <dbReference type="ARBA" id="ARBA00031404"/>
    </source>
</evidence>
<organism evidence="9 10">
    <name type="scientific">Paralvinella palmiformis</name>
    <dbReference type="NCBI Taxonomy" id="53620"/>
    <lineage>
        <taxon>Eukaryota</taxon>
        <taxon>Metazoa</taxon>
        <taxon>Spiralia</taxon>
        <taxon>Lophotrochozoa</taxon>
        <taxon>Annelida</taxon>
        <taxon>Polychaeta</taxon>
        <taxon>Sedentaria</taxon>
        <taxon>Canalipalpata</taxon>
        <taxon>Terebellida</taxon>
        <taxon>Terebelliformia</taxon>
        <taxon>Alvinellidae</taxon>
        <taxon>Paralvinella</taxon>
    </lineage>
</organism>
<gene>
    <name evidence="9" type="ORF">LSH36_28g03016</name>
</gene>
<comment type="pathway">
    <text evidence="1">Amino-acid degradation; L-leucine degradation; (S)-3-hydroxy-3-methylglutaryl-CoA from 3-isovaleryl-CoA: step 2/3.</text>
</comment>
<evidence type="ECO:0000259" key="8">
    <source>
        <dbReference type="PROSITE" id="PS50989"/>
    </source>
</evidence>
<proteinExistence type="predicted"/>
<dbReference type="Pfam" id="PF01039">
    <property type="entry name" value="Carboxyl_trans"/>
    <property type="match status" value="2"/>
</dbReference>
<dbReference type="PROSITE" id="PS50980">
    <property type="entry name" value="COA_CT_NTER"/>
    <property type="match status" value="1"/>
</dbReference>
<keyword evidence="10" id="KW-1185">Reference proteome</keyword>
<dbReference type="PROSITE" id="PS50989">
    <property type="entry name" value="COA_CT_CTER"/>
    <property type="match status" value="1"/>
</dbReference>
<name>A0AAD9K9T5_9ANNE</name>
<dbReference type="InterPro" id="IPR011763">
    <property type="entry name" value="COA_CT_C"/>
</dbReference>
<dbReference type="InterPro" id="IPR011762">
    <property type="entry name" value="COA_CT_N"/>
</dbReference>
<evidence type="ECO:0000256" key="6">
    <source>
        <dbReference type="ARBA" id="ARBA00052347"/>
    </source>
</evidence>
<comment type="caution">
    <text evidence="9">The sequence shown here is derived from an EMBL/GenBank/DDBJ whole genome shotgun (WGS) entry which is preliminary data.</text>
</comment>
<sequence>MLHKVLIRQNIQKLICNVSSSSSRHFTRDPRPTKVFPVLTASVDTLSSEYSENLSLSHSVITNYKQFLDVARAGGGSKAMKRHIVHNKKLLVWERMKLLFDNYESVLEVAPLAGTNMAYGNLPRAGILAAIGTIHGIYCMVIGNDATLHAGTMYPITVKKQLRLQDIARQNNLPFIVIVDSAGAFLPLQLAIVCGSCTAGGAYVPMMTQENIIVHKIGTIFLGGPPLVKAALGEVVSAEQLGGATLHCSVSGCTDHFADTEENAFAIARDAVTAFNIKPLSTFQDSDEPVYDPDELLGIIPCKDQHTMDAHKVIARLVDGSRFQEFKTTYGKGLVTGFAFLQGHLVGIVADNGTTTASSAIKGAHFVQLCDQRQIPIIFLQNTTPQHLSTSTYEDATNNGAKLKAESKMMSVIACSTVPKITVIIGNSIGSYSMCPRSFSPNFLFTWPNAQIAMEKPDDIVNVILEILAQCLEIVNQYRQKGTTNYSVIRM</sequence>
<dbReference type="InterPro" id="IPR034733">
    <property type="entry name" value="AcCoA_carboxyl_beta"/>
</dbReference>
<dbReference type="AlphaFoldDB" id="A0AAD9K9T5"/>
<dbReference type="EMBL" id="JAODUP010000028">
    <property type="protein sequence ID" value="KAK2167397.1"/>
    <property type="molecule type" value="Genomic_DNA"/>
</dbReference>
<evidence type="ECO:0000256" key="4">
    <source>
        <dbReference type="ARBA" id="ARBA00031237"/>
    </source>
</evidence>
<comment type="catalytic activity">
    <reaction evidence="6">
        <text>3-methylbut-2-enoyl-CoA + hydrogencarbonate + ATP = 3-methyl-(2E)-glutaconyl-CoA + ADP + phosphate + H(+)</text>
        <dbReference type="Rhea" id="RHEA:13589"/>
        <dbReference type="ChEBI" id="CHEBI:15378"/>
        <dbReference type="ChEBI" id="CHEBI:17544"/>
        <dbReference type="ChEBI" id="CHEBI:30616"/>
        <dbReference type="ChEBI" id="CHEBI:43474"/>
        <dbReference type="ChEBI" id="CHEBI:57344"/>
        <dbReference type="ChEBI" id="CHEBI:57346"/>
        <dbReference type="ChEBI" id="CHEBI:456216"/>
        <dbReference type="EC" id="6.4.1.4"/>
    </reaction>
</comment>
<feature type="domain" description="CoA carboxyltransferase N-terminal" evidence="7">
    <location>
        <begin position="188"/>
        <end position="287"/>
    </location>
</feature>
<evidence type="ECO:0000313" key="10">
    <source>
        <dbReference type="Proteomes" id="UP001208570"/>
    </source>
</evidence>
<dbReference type="GO" id="GO:0005739">
    <property type="term" value="C:mitochondrion"/>
    <property type="evidence" value="ECO:0007669"/>
    <property type="project" value="TreeGrafter"/>
</dbReference>
<protein>
    <recommendedName>
        <fullName evidence="2">methylcrotonoyl-CoA carboxylase</fullName>
        <ecNumber evidence="2">6.4.1.4</ecNumber>
    </recommendedName>
    <alternativeName>
        <fullName evidence="5">3-methylcrotonyl-CoA carboxylase 2</fullName>
    </alternativeName>
    <alternativeName>
        <fullName evidence="3">3-methylcrotonyl-CoA carboxylase non-biotin-containing subunit</fullName>
    </alternativeName>
    <alternativeName>
        <fullName evidence="4">3-methylcrotonyl-CoA:carbon dioxide ligase subunit beta</fullName>
    </alternativeName>
</protein>
<feature type="domain" description="CoA carboxyltransferase C-terminal" evidence="8">
    <location>
        <begin position="285"/>
        <end position="491"/>
    </location>
</feature>
<evidence type="ECO:0000256" key="2">
    <source>
        <dbReference type="ARBA" id="ARBA00026116"/>
    </source>
</evidence>
<evidence type="ECO:0000313" key="9">
    <source>
        <dbReference type="EMBL" id="KAK2167397.1"/>
    </source>
</evidence>
<reference evidence="9" key="1">
    <citation type="journal article" date="2023" name="Mol. Biol. Evol.">
        <title>Third-Generation Sequencing Reveals the Adaptive Role of the Epigenome in Three Deep-Sea Polychaetes.</title>
        <authorList>
            <person name="Perez M."/>
            <person name="Aroh O."/>
            <person name="Sun Y."/>
            <person name="Lan Y."/>
            <person name="Juniper S.K."/>
            <person name="Young C.R."/>
            <person name="Angers B."/>
            <person name="Qian P.Y."/>
        </authorList>
    </citation>
    <scope>NUCLEOTIDE SEQUENCE</scope>
    <source>
        <strain evidence="9">P08H-3</strain>
    </source>
</reference>
<dbReference type="GO" id="GO:0004485">
    <property type="term" value="F:methylcrotonoyl-CoA carboxylase activity"/>
    <property type="evidence" value="ECO:0007669"/>
    <property type="project" value="UniProtKB-EC"/>
</dbReference>
<dbReference type="Proteomes" id="UP001208570">
    <property type="component" value="Unassembled WGS sequence"/>
</dbReference>
<dbReference type="InterPro" id="IPR029045">
    <property type="entry name" value="ClpP/crotonase-like_dom_sf"/>
</dbReference>
<evidence type="ECO:0000259" key="7">
    <source>
        <dbReference type="PROSITE" id="PS50980"/>
    </source>
</evidence>
<accession>A0AAD9K9T5</accession>
<dbReference type="EC" id="6.4.1.4" evidence="2"/>
<dbReference type="PANTHER" id="PTHR22855">
    <property type="entry name" value="ACETYL, PROPIONYL, PYRUVATE, AND GLUTACONYL CARBOXYLASE-RELATED"/>
    <property type="match status" value="1"/>
</dbReference>
<dbReference type="GO" id="GO:0006552">
    <property type="term" value="P:L-leucine catabolic process"/>
    <property type="evidence" value="ECO:0007669"/>
    <property type="project" value="TreeGrafter"/>
</dbReference>